<feature type="region of interest" description="Disordered" evidence="1">
    <location>
        <begin position="1"/>
        <end position="20"/>
    </location>
</feature>
<dbReference type="Proteomes" id="UP000479710">
    <property type="component" value="Unassembled WGS sequence"/>
</dbReference>
<dbReference type="EMBL" id="SPHZ02000001">
    <property type="protein sequence ID" value="KAF0931219.1"/>
    <property type="molecule type" value="Genomic_DNA"/>
</dbReference>
<reference evidence="3 4" key="1">
    <citation type="submission" date="2019-11" db="EMBL/GenBank/DDBJ databases">
        <title>Whole genome sequence of Oryza granulata.</title>
        <authorList>
            <person name="Li W."/>
        </authorList>
    </citation>
    <scope>NUCLEOTIDE SEQUENCE [LARGE SCALE GENOMIC DNA]</scope>
    <source>
        <strain evidence="4">cv. Menghai</strain>
        <tissue evidence="3">Leaf</tissue>
    </source>
</reference>
<keyword evidence="2" id="KW-0812">Transmembrane</keyword>
<name>A0A6G1F303_9ORYZ</name>
<keyword evidence="2" id="KW-1133">Transmembrane helix</keyword>
<keyword evidence="2" id="KW-0472">Membrane</keyword>
<protein>
    <submittedName>
        <fullName evidence="3">Uncharacterized protein</fullName>
    </submittedName>
</protein>
<sequence>MQRRGGGRQGRGSVTTTGRKPFPWYVVAGTFTAPRLALALLLLPPHGQSGALFPAHAATQSDTAPVAFFAPVHVYHCASAWY</sequence>
<accession>A0A6G1F303</accession>
<comment type="caution">
    <text evidence="3">The sequence shown here is derived from an EMBL/GenBank/DDBJ whole genome shotgun (WGS) entry which is preliminary data.</text>
</comment>
<evidence type="ECO:0000256" key="2">
    <source>
        <dbReference type="SAM" id="Phobius"/>
    </source>
</evidence>
<gene>
    <name evidence="3" type="ORF">E2562_002568</name>
</gene>
<proteinExistence type="predicted"/>
<evidence type="ECO:0000313" key="4">
    <source>
        <dbReference type="Proteomes" id="UP000479710"/>
    </source>
</evidence>
<keyword evidence="4" id="KW-1185">Reference proteome</keyword>
<organism evidence="3 4">
    <name type="scientific">Oryza meyeriana var. granulata</name>
    <dbReference type="NCBI Taxonomy" id="110450"/>
    <lineage>
        <taxon>Eukaryota</taxon>
        <taxon>Viridiplantae</taxon>
        <taxon>Streptophyta</taxon>
        <taxon>Embryophyta</taxon>
        <taxon>Tracheophyta</taxon>
        <taxon>Spermatophyta</taxon>
        <taxon>Magnoliopsida</taxon>
        <taxon>Liliopsida</taxon>
        <taxon>Poales</taxon>
        <taxon>Poaceae</taxon>
        <taxon>BOP clade</taxon>
        <taxon>Oryzoideae</taxon>
        <taxon>Oryzeae</taxon>
        <taxon>Oryzinae</taxon>
        <taxon>Oryza</taxon>
        <taxon>Oryza meyeriana</taxon>
    </lineage>
</organism>
<feature type="transmembrane region" description="Helical" evidence="2">
    <location>
        <begin position="21"/>
        <end position="43"/>
    </location>
</feature>
<evidence type="ECO:0000256" key="1">
    <source>
        <dbReference type="SAM" id="MobiDB-lite"/>
    </source>
</evidence>
<evidence type="ECO:0000313" key="3">
    <source>
        <dbReference type="EMBL" id="KAF0931219.1"/>
    </source>
</evidence>
<dbReference type="OrthoDB" id="6019893at2759"/>
<dbReference type="AlphaFoldDB" id="A0A6G1F303"/>